<dbReference type="CDD" id="cd06261">
    <property type="entry name" value="TM_PBP2"/>
    <property type="match status" value="1"/>
</dbReference>
<feature type="transmembrane region" description="Helical" evidence="7">
    <location>
        <begin position="478"/>
        <end position="501"/>
    </location>
</feature>
<feature type="transmembrane region" description="Helical" evidence="7">
    <location>
        <begin position="134"/>
        <end position="154"/>
    </location>
</feature>
<comment type="subcellular location">
    <subcellularLocation>
        <location evidence="1">Cell membrane</location>
        <topology evidence="1">Multi-pass membrane protein</topology>
    </subcellularLocation>
</comment>
<evidence type="ECO:0000256" key="4">
    <source>
        <dbReference type="ARBA" id="ARBA00022692"/>
    </source>
</evidence>
<keyword evidence="4 7" id="KW-0812">Transmembrane</keyword>
<dbReference type="GO" id="GO:0005886">
    <property type="term" value="C:plasma membrane"/>
    <property type="evidence" value="ECO:0007669"/>
    <property type="project" value="UniProtKB-SubCell"/>
</dbReference>
<dbReference type="InterPro" id="IPR000515">
    <property type="entry name" value="MetI-like"/>
</dbReference>
<accession>A0A6J7P8Z7</accession>
<organism evidence="9">
    <name type="scientific">freshwater metagenome</name>
    <dbReference type="NCBI Taxonomy" id="449393"/>
    <lineage>
        <taxon>unclassified sequences</taxon>
        <taxon>metagenomes</taxon>
        <taxon>ecological metagenomes</taxon>
    </lineage>
</organism>
<evidence type="ECO:0000256" key="3">
    <source>
        <dbReference type="ARBA" id="ARBA00022475"/>
    </source>
</evidence>
<name>A0A6J7P8Z7_9ZZZZ</name>
<dbReference type="PANTHER" id="PTHR43163:SF6">
    <property type="entry name" value="DIPEPTIDE TRANSPORT SYSTEM PERMEASE PROTEIN DPPB-RELATED"/>
    <property type="match status" value="1"/>
</dbReference>
<evidence type="ECO:0000256" key="7">
    <source>
        <dbReference type="SAM" id="Phobius"/>
    </source>
</evidence>
<feature type="transmembrane region" description="Helical" evidence="7">
    <location>
        <begin position="286"/>
        <end position="307"/>
    </location>
</feature>
<dbReference type="AlphaFoldDB" id="A0A6J7P8Z7"/>
<feature type="transmembrane region" description="Helical" evidence="7">
    <location>
        <begin position="232"/>
        <end position="250"/>
    </location>
</feature>
<dbReference type="Gene3D" id="1.10.3720.10">
    <property type="entry name" value="MetI-like"/>
    <property type="match status" value="1"/>
</dbReference>
<protein>
    <submittedName>
        <fullName evidence="9">Unannotated protein</fullName>
    </submittedName>
</protein>
<evidence type="ECO:0000256" key="1">
    <source>
        <dbReference type="ARBA" id="ARBA00004651"/>
    </source>
</evidence>
<evidence type="ECO:0000256" key="2">
    <source>
        <dbReference type="ARBA" id="ARBA00022448"/>
    </source>
</evidence>
<keyword evidence="5 7" id="KW-1133">Transmembrane helix</keyword>
<feature type="transmembrane region" description="Helical" evidence="7">
    <location>
        <begin position="262"/>
        <end position="280"/>
    </location>
</feature>
<evidence type="ECO:0000256" key="6">
    <source>
        <dbReference type="ARBA" id="ARBA00023136"/>
    </source>
</evidence>
<dbReference type="PANTHER" id="PTHR43163">
    <property type="entry name" value="DIPEPTIDE TRANSPORT SYSTEM PERMEASE PROTEIN DPPB-RELATED"/>
    <property type="match status" value="1"/>
</dbReference>
<feature type="transmembrane region" description="Helical" evidence="7">
    <location>
        <begin position="433"/>
        <end position="458"/>
    </location>
</feature>
<evidence type="ECO:0000256" key="5">
    <source>
        <dbReference type="ARBA" id="ARBA00022989"/>
    </source>
</evidence>
<keyword evidence="2" id="KW-0813">Transport</keyword>
<proteinExistence type="predicted"/>
<sequence length="513" mass="56504">MLAYIMRRLGILLVILFGSSFILFNLAAISGDPLADLRISKDPNAKQQMAVLIRDLHLNVPPPIRYFLWLKGILGGLVGNLDFGKARDGQLVSTSIASAIPVTLRLISMATFTAIILGITIGIVTALRQYSRFDYAMTFVSFLLFSLPIFWVAVLLKEFMAIQFNNFLREPTVAPPWLIGLSLFSGIFWSAVIGGTRKRVWIVFGFAASISAALLTFLSLSKWFLNPGFGPITLLLIYIGVAFGVTQLSVGLNSRAALKSSLTMAALGIVFYFPVQKIFMAENKLLFFPLLVLVTIGLAVGVSFIFAKIDRGPTIRTTVISAAIMGLLMIIDKLMHTWKPYMENDAINARPVPTIGQTNALLEPGNYWLSTLDIVMHLILPTIALTAISFAGYIRYSRGTLLEVLNQDYIRTARAKGLTERTVIMRHAFRNTLIPLTTIIVVDIAGIVGGAIITERVFGWRGMGTLFNDAINRFDLNLLMGVFFLTASLAVLANLVADLLYSALDPRIRVNTQ</sequence>
<feature type="transmembrane region" description="Helical" evidence="7">
    <location>
        <begin position="106"/>
        <end position="127"/>
    </location>
</feature>
<keyword evidence="6 7" id="KW-0472">Membrane</keyword>
<evidence type="ECO:0000259" key="8">
    <source>
        <dbReference type="PROSITE" id="PS50928"/>
    </source>
</evidence>
<keyword evidence="3" id="KW-1003">Cell membrane</keyword>
<reference evidence="9" key="1">
    <citation type="submission" date="2020-05" db="EMBL/GenBank/DDBJ databases">
        <authorList>
            <person name="Chiriac C."/>
            <person name="Salcher M."/>
            <person name="Ghai R."/>
            <person name="Kavagutti S V."/>
        </authorList>
    </citation>
    <scope>NUCLEOTIDE SEQUENCE</scope>
</reference>
<feature type="transmembrane region" description="Helical" evidence="7">
    <location>
        <begin position="374"/>
        <end position="394"/>
    </location>
</feature>
<feature type="transmembrane region" description="Helical" evidence="7">
    <location>
        <begin position="314"/>
        <end position="331"/>
    </location>
</feature>
<feature type="transmembrane region" description="Helical" evidence="7">
    <location>
        <begin position="174"/>
        <end position="193"/>
    </location>
</feature>
<evidence type="ECO:0000313" key="9">
    <source>
        <dbReference type="EMBL" id="CAB4999312.1"/>
    </source>
</evidence>
<dbReference type="InterPro" id="IPR035906">
    <property type="entry name" value="MetI-like_sf"/>
</dbReference>
<dbReference type="Pfam" id="PF00528">
    <property type="entry name" value="BPD_transp_1"/>
    <property type="match status" value="1"/>
</dbReference>
<dbReference type="GO" id="GO:0055085">
    <property type="term" value="P:transmembrane transport"/>
    <property type="evidence" value="ECO:0007669"/>
    <property type="project" value="InterPro"/>
</dbReference>
<dbReference type="EMBL" id="CAFBPB010000027">
    <property type="protein sequence ID" value="CAB4999312.1"/>
    <property type="molecule type" value="Genomic_DNA"/>
</dbReference>
<feature type="transmembrane region" description="Helical" evidence="7">
    <location>
        <begin position="200"/>
        <end position="220"/>
    </location>
</feature>
<dbReference type="PROSITE" id="PS50928">
    <property type="entry name" value="ABC_TM1"/>
    <property type="match status" value="1"/>
</dbReference>
<feature type="domain" description="ABC transmembrane type-1" evidence="8">
    <location>
        <begin position="100"/>
        <end position="501"/>
    </location>
</feature>
<gene>
    <name evidence="9" type="ORF">UFOPK4049_00328</name>
</gene>